<organism evidence="7 8">
    <name type="scientific">Xanthomonas oryzae pv. oryzae (strain KACC10331 / KXO85)</name>
    <dbReference type="NCBI Taxonomy" id="291331"/>
    <lineage>
        <taxon>Bacteria</taxon>
        <taxon>Pseudomonadati</taxon>
        <taxon>Pseudomonadota</taxon>
        <taxon>Gammaproteobacteria</taxon>
        <taxon>Lysobacterales</taxon>
        <taxon>Lysobacteraceae</taxon>
        <taxon>Xanthomonas</taxon>
    </lineage>
</organism>
<dbReference type="STRING" id="291331.XOO3136"/>
<dbReference type="AlphaFoldDB" id="Q5GY31"/>
<dbReference type="EMBL" id="AE013598">
    <property type="protein sequence ID" value="AAW76390.1"/>
    <property type="molecule type" value="Genomic_DNA"/>
</dbReference>
<dbReference type="Proteomes" id="UP000006735">
    <property type="component" value="Chromosome"/>
</dbReference>
<evidence type="ECO:0000256" key="5">
    <source>
        <dbReference type="ARBA" id="ARBA00067023"/>
    </source>
</evidence>
<dbReference type="PANTHER" id="PTHR43353">
    <property type="entry name" value="SUCCINATE-SEMIALDEHYDE DEHYDROGENASE, MITOCHONDRIAL"/>
    <property type="match status" value="1"/>
</dbReference>
<dbReference type="KEGG" id="xoo:XOO3136"/>
<dbReference type="InterPro" id="IPR016163">
    <property type="entry name" value="Ald_DH_C"/>
</dbReference>
<dbReference type="InterPro" id="IPR050740">
    <property type="entry name" value="Aldehyde_DH_Superfamily"/>
</dbReference>
<sequence length="578" mass="59390">MLRCVRRCGCGIQCCILITFLVGRWRTVRRPCIPVTEGAAMNDTNHSSPTTTAEILLGGRWQRSGAATGSFRAANPATGEPIGPHFPISGADDVEAAVVAAQAVAAELVAAPVERIAAFLESYADALDADADALVALAHAETALPAPTRLRGNELPRTSGQLRQAANAVRSYSWTQPIIDSAADLRSHLAPLGKPVLVFGPNNFPFAFNAIAGSDFASAIAARNPVIAKAHPLHPVTSQRMAQLAHRALVGSGLPAAAVQLLYHFDNTIGVRLAGDARLGAIGFTGSRAGGLTLKAAADVAGVPFYAELSSVNPVFLLPGALAERGDALAQEFFASCTLGSGQFCTNPGVVVVPHGVAGDAFVAATRAHFEAAMPMVLFSASGVHGVQRGVADLRAAGAGMLAGGHTGEDGYRYAPTLLSVDAQAFIANPQALQAEAFGPVSLLVRAADVAQMAEVAAAFEGNLTGTLYRAADGSDDAAWQAIAPVLRARVGRLINSKMPTGVAVSAAQNHGGPFPSTGHPGFTAVGMPGAIRRFAALHSYDAVPDALLPAELRQRNPGGVARLVDGQWSTADLGAGA</sequence>
<evidence type="ECO:0000259" key="6">
    <source>
        <dbReference type="Pfam" id="PF00171"/>
    </source>
</evidence>
<dbReference type="PANTHER" id="PTHR43353:SF3">
    <property type="entry name" value="ALDEHYDE DEHYDROGENASE-RELATED"/>
    <property type="match status" value="1"/>
</dbReference>
<evidence type="ECO:0000313" key="8">
    <source>
        <dbReference type="Proteomes" id="UP000006735"/>
    </source>
</evidence>
<comment type="similarity">
    <text evidence="1">Belongs to the aldehyde dehydrogenase family.</text>
</comment>
<dbReference type="GO" id="GO:0047533">
    <property type="term" value="F:2,5-dioxovalerate dehydrogenase (NADP+) activity"/>
    <property type="evidence" value="ECO:0007669"/>
    <property type="project" value="UniProtKB-EC"/>
</dbReference>
<dbReference type="EC" id="1.2.1.26" evidence="5"/>
<comment type="catalytic activity">
    <reaction evidence="3">
        <text>2,5-dioxopentanoate + NAD(+) + H2O = 2-oxoglutarate + NADH + 2 H(+)</text>
        <dbReference type="Rhea" id="RHEA:47152"/>
        <dbReference type="ChEBI" id="CHEBI:15377"/>
        <dbReference type="ChEBI" id="CHEBI:15378"/>
        <dbReference type="ChEBI" id="CHEBI:16810"/>
        <dbReference type="ChEBI" id="CHEBI:57540"/>
        <dbReference type="ChEBI" id="CHEBI:57945"/>
        <dbReference type="ChEBI" id="CHEBI:58136"/>
    </reaction>
</comment>
<feature type="domain" description="Aldehyde dehydrogenase" evidence="6">
    <location>
        <begin position="69"/>
        <end position="469"/>
    </location>
</feature>
<dbReference type="SUPFAM" id="SSF53720">
    <property type="entry name" value="ALDH-like"/>
    <property type="match status" value="1"/>
</dbReference>
<dbReference type="InterPro" id="IPR016162">
    <property type="entry name" value="Ald_DH_N"/>
</dbReference>
<name>Q5GY31_XANOR</name>
<accession>Q5GY31</accession>
<keyword evidence="8" id="KW-1185">Reference proteome</keyword>
<evidence type="ECO:0000256" key="2">
    <source>
        <dbReference type="ARBA" id="ARBA00023002"/>
    </source>
</evidence>
<evidence type="ECO:0000256" key="4">
    <source>
        <dbReference type="ARBA" id="ARBA00051918"/>
    </source>
</evidence>
<dbReference type="Pfam" id="PF00171">
    <property type="entry name" value="Aldedh"/>
    <property type="match status" value="1"/>
</dbReference>
<dbReference type="HOGENOM" id="CLU_027555_0_0_6"/>
<comment type="catalytic activity">
    <reaction evidence="4">
        <text>2,5-dioxopentanoate + NADP(+) + H2O = 2-oxoglutarate + NADPH + 2 H(+)</text>
        <dbReference type="Rhea" id="RHEA:11296"/>
        <dbReference type="ChEBI" id="CHEBI:15377"/>
        <dbReference type="ChEBI" id="CHEBI:15378"/>
        <dbReference type="ChEBI" id="CHEBI:16810"/>
        <dbReference type="ChEBI" id="CHEBI:57783"/>
        <dbReference type="ChEBI" id="CHEBI:58136"/>
        <dbReference type="ChEBI" id="CHEBI:58349"/>
        <dbReference type="EC" id="1.2.1.26"/>
    </reaction>
</comment>
<proteinExistence type="inferred from homology"/>
<evidence type="ECO:0000256" key="1">
    <source>
        <dbReference type="ARBA" id="ARBA00009986"/>
    </source>
</evidence>
<evidence type="ECO:0000256" key="3">
    <source>
        <dbReference type="ARBA" id="ARBA00050769"/>
    </source>
</evidence>
<gene>
    <name evidence="7" type="primary">PutA</name>
    <name evidence="7" type="ordered locus">XOO3136</name>
</gene>
<dbReference type="Gene3D" id="3.40.309.10">
    <property type="entry name" value="Aldehyde Dehydrogenase, Chain A, domain 2"/>
    <property type="match status" value="1"/>
</dbReference>
<protein>
    <recommendedName>
        <fullName evidence="5">2,5-dioxovalerate dehydrogenase</fullName>
        <ecNumber evidence="5">1.2.1.26</ecNumber>
    </recommendedName>
</protein>
<reference evidence="7 8" key="1">
    <citation type="journal article" date="2005" name="Nucleic Acids Res.">
        <title>The genome sequence of Xanthomonas oryzae pathovar oryzae KACC10331, the bacterial blight pathogen of rice.</title>
        <authorList>
            <person name="Lee B.M."/>
            <person name="Park Y.J."/>
            <person name="Park D.S."/>
            <person name="Kang H.W."/>
            <person name="Kim J.G."/>
            <person name="Song E.S."/>
            <person name="Park I.C."/>
            <person name="Yoon U.H."/>
            <person name="Hahn J.H."/>
            <person name="Koo B.S."/>
            <person name="Lee G.B."/>
            <person name="Kim H."/>
            <person name="Park H.S."/>
            <person name="Yoon K.O."/>
            <person name="Kim J.H."/>
            <person name="Jung C.H."/>
            <person name="Koh N.H."/>
            <person name="Seo J.S."/>
            <person name="Go S.J."/>
        </authorList>
    </citation>
    <scope>NUCLEOTIDE SEQUENCE [LARGE SCALE GENOMIC DNA]</scope>
    <source>
        <strain evidence="8">KACC10331 / KXO85</strain>
    </source>
</reference>
<dbReference type="Gene3D" id="3.40.605.10">
    <property type="entry name" value="Aldehyde Dehydrogenase, Chain A, domain 1"/>
    <property type="match status" value="1"/>
</dbReference>
<dbReference type="FunFam" id="3.40.605.10:FF:000037">
    <property type="entry name" value="NADP-dependent fatty aldehyde dehydrogenase"/>
    <property type="match status" value="1"/>
</dbReference>
<keyword evidence="2" id="KW-0560">Oxidoreductase</keyword>
<evidence type="ECO:0000313" key="7">
    <source>
        <dbReference type="EMBL" id="AAW76390.1"/>
    </source>
</evidence>
<dbReference type="InterPro" id="IPR016161">
    <property type="entry name" value="Ald_DH/histidinol_DH"/>
</dbReference>
<dbReference type="InterPro" id="IPR015590">
    <property type="entry name" value="Aldehyde_DH_dom"/>
</dbReference>